<dbReference type="EMBL" id="AHAT01024092">
    <property type="status" value="NOT_ANNOTATED_CDS"/>
    <property type="molecule type" value="Genomic_DNA"/>
</dbReference>
<dbReference type="Proteomes" id="UP000018468">
    <property type="component" value="Linkage group LG26"/>
</dbReference>
<dbReference type="SUPFAM" id="SSF57184">
    <property type="entry name" value="Growth factor receptor domain"/>
    <property type="match status" value="4"/>
</dbReference>
<dbReference type="Ensembl" id="ENSLOCT00000002661.1">
    <property type="protein sequence ID" value="ENSLOCP00000002655.1"/>
    <property type="gene ID" value="ENSLOCG00000002272.1"/>
</dbReference>
<accession>W5M2P7</accession>
<dbReference type="STRING" id="7918.ENSLOCP00000002655"/>
<feature type="domain" description="Tyrosine-protein kinase ephrin type A/B receptor-like" evidence="2">
    <location>
        <begin position="394"/>
        <end position="441"/>
    </location>
</feature>
<dbReference type="GeneTree" id="ENSGT00940000168055"/>
<dbReference type="Gene3D" id="2.10.50.10">
    <property type="entry name" value="Tumor Necrosis Factor Receptor, subunit A, domain 2"/>
    <property type="match status" value="5"/>
</dbReference>
<dbReference type="PANTHER" id="PTHR46104">
    <property type="entry name" value="GENE 9195-RELATED-RELATED"/>
    <property type="match status" value="1"/>
</dbReference>
<dbReference type="PANTHER" id="PTHR46104:SF1">
    <property type="entry name" value="GENE 9195-RELATED"/>
    <property type="match status" value="1"/>
</dbReference>
<name>W5M2P7_LEPOC</name>
<reference evidence="3" key="2">
    <citation type="submission" date="2025-08" db="UniProtKB">
        <authorList>
            <consortium name="Ensembl"/>
        </authorList>
    </citation>
    <scope>IDENTIFICATION</scope>
</reference>
<reference evidence="3" key="3">
    <citation type="submission" date="2025-09" db="UniProtKB">
        <authorList>
            <consortium name="Ensembl"/>
        </authorList>
    </citation>
    <scope>IDENTIFICATION</scope>
</reference>
<dbReference type="InterPro" id="IPR011641">
    <property type="entry name" value="Tyr-kin_ephrin_A/B_rcpt-like"/>
</dbReference>
<sequence>MGSGRPEDCSPCPEGSFCREGSAKPSPCPASTFRRQKGGKQAEDCSLCPAGYSCPHLATVQPHSCGAGSYSDQGSAACSPCLPGHYCSHETTSREAMLSTMVCPAGLICSAGLDREPQRAAILCPKGFYCPGGSIDPNPRPCPNGTYSDQPGLRDLSDCSPCPEGKYCYSDQQPHIHGLSQPTGQCPDGYYCPVGTGYPYSFPCPPGLYRNSSHGHGGGDCVPCAPGHYCAQAATHAPAVCPKGFFCIEGSSTPEPCEEGTYSPRLALRQGSECTPCGGGRYCTGVAQTEPTGLCKEGFYCKERARSATPADGQTGGLCPVGSFCPAGSAAPSPCPTGTFSNSTGLQSPGQCAVCPPGTHCSGSNNTSPAGPCAPGYFCTGGSSSSYQHEAQEGHYTLLGAVRAEPCPLGTFQPDRAQSTCLPCLQGHFCNQTGAVQPTQCPPGHYCPPGAVLPSSCPVGSYSAQGGAEDVGHCSPCDPGMFCGSSGLSAPQGVCAPGFYCAGGATTATPVAVSSGDVCPAGYYCPLGSRHPRAHPCPPGTWSNAVGAHNESSCWPCPAGFFCNGTGLRQATGLCAPGFYCLRGATSPMPLDGVTGDKCPPGYHCPQGTAVPQPCQDGTFSNTTGSAECLECPPGFYCLLDQGVQMCPEGHYCPGGTGMDVLPCPPGTYSAAPGHSQLEQCLLCPAGMYCEEWGLAHPTGP</sequence>
<dbReference type="Pfam" id="PF07699">
    <property type="entry name" value="Ephrin_rec_like"/>
    <property type="match status" value="1"/>
</dbReference>
<protein>
    <recommendedName>
        <fullName evidence="2">Tyrosine-protein kinase ephrin type A/B receptor-like domain-containing protein</fullName>
    </recommendedName>
</protein>
<feature type="region of interest" description="Disordered" evidence="1">
    <location>
        <begin position="1"/>
        <end position="35"/>
    </location>
</feature>
<dbReference type="HOGENOM" id="CLU_393607_0_0_1"/>
<dbReference type="AlphaFoldDB" id="W5M2P7"/>
<keyword evidence="4" id="KW-1185">Reference proteome</keyword>
<evidence type="ECO:0000313" key="3">
    <source>
        <dbReference type="Ensembl" id="ENSLOCP00000002655.1"/>
    </source>
</evidence>
<evidence type="ECO:0000313" key="4">
    <source>
        <dbReference type="Proteomes" id="UP000018468"/>
    </source>
</evidence>
<evidence type="ECO:0000259" key="2">
    <source>
        <dbReference type="Pfam" id="PF07699"/>
    </source>
</evidence>
<dbReference type="SMART" id="SM01411">
    <property type="entry name" value="Ephrin_rec_like"/>
    <property type="match status" value="11"/>
</dbReference>
<dbReference type="EMBL" id="AHAT01024091">
    <property type="status" value="NOT_ANNOTATED_CDS"/>
    <property type="molecule type" value="Genomic_DNA"/>
</dbReference>
<proteinExistence type="predicted"/>
<dbReference type="SUPFAM" id="SSF57586">
    <property type="entry name" value="TNF receptor-like"/>
    <property type="match status" value="1"/>
</dbReference>
<dbReference type="InParanoid" id="W5M2P7"/>
<organism evidence="3 4">
    <name type="scientific">Lepisosteus oculatus</name>
    <name type="common">Spotted gar</name>
    <dbReference type="NCBI Taxonomy" id="7918"/>
    <lineage>
        <taxon>Eukaryota</taxon>
        <taxon>Metazoa</taxon>
        <taxon>Chordata</taxon>
        <taxon>Craniata</taxon>
        <taxon>Vertebrata</taxon>
        <taxon>Euteleostomi</taxon>
        <taxon>Actinopterygii</taxon>
        <taxon>Neopterygii</taxon>
        <taxon>Holostei</taxon>
        <taxon>Semionotiformes</taxon>
        <taxon>Lepisosteidae</taxon>
        <taxon>Lepisosteus</taxon>
    </lineage>
</organism>
<dbReference type="InterPro" id="IPR009030">
    <property type="entry name" value="Growth_fac_rcpt_cys_sf"/>
</dbReference>
<dbReference type="eggNOG" id="ENOG502QT6K">
    <property type="taxonomic scope" value="Eukaryota"/>
</dbReference>
<evidence type="ECO:0000256" key="1">
    <source>
        <dbReference type="SAM" id="MobiDB-lite"/>
    </source>
</evidence>
<reference evidence="4" key="1">
    <citation type="submission" date="2011-12" db="EMBL/GenBank/DDBJ databases">
        <title>The Draft Genome of Lepisosteus oculatus.</title>
        <authorList>
            <consortium name="The Broad Institute Genome Assembly &amp; Analysis Group"/>
            <consortium name="Computational R&amp;D Group"/>
            <consortium name="and Sequencing Platform"/>
            <person name="Di Palma F."/>
            <person name="Alfoldi J."/>
            <person name="Johnson J."/>
            <person name="Berlin A."/>
            <person name="Gnerre S."/>
            <person name="Jaffe D."/>
            <person name="MacCallum I."/>
            <person name="Young S."/>
            <person name="Walker B.J."/>
            <person name="Lander E.S."/>
            <person name="Lindblad-Toh K."/>
        </authorList>
    </citation>
    <scope>NUCLEOTIDE SEQUENCE [LARGE SCALE GENOMIC DNA]</scope>
</reference>
<dbReference type="OMA" id="CTIGTIF"/>